<evidence type="ECO:0000313" key="1">
    <source>
        <dbReference type="EMBL" id="RVW29007.1"/>
    </source>
</evidence>
<accession>A0A438D0N5</accession>
<dbReference type="Proteomes" id="UP000288805">
    <property type="component" value="Unassembled WGS sequence"/>
</dbReference>
<protein>
    <submittedName>
        <fullName evidence="1">Uncharacterized protein</fullName>
    </submittedName>
</protein>
<name>A0A438D0N5_VITVI</name>
<comment type="caution">
    <text evidence="1">The sequence shown here is derived from an EMBL/GenBank/DDBJ whole genome shotgun (WGS) entry which is preliminary data.</text>
</comment>
<reference evidence="1 2" key="1">
    <citation type="journal article" date="2018" name="PLoS Genet.">
        <title>Population sequencing reveals clonal diversity and ancestral inbreeding in the grapevine cultivar Chardonnay.</title>
        <authorList>
            <person name="Roach M.J."/>
            <person name="Johnson D.L."/>
            <person name="Bohlmann J."/>
            <person name="van Vuuren H.J."/>
            <person name="Jones S.J."/>
            <person name="Pretorius I.S."/>
            <person name="Schmidt S.A."/>
            <person name="Borneman A.R."/>
        </authorList>
    </citation>
    <scope>NUCLEOTIDE SEQUENCE [LARGE SCALE GENOMIC DNA]</scope>
    <source>
        <strain evidence="2">cv. Chardonnay</strain>
        <tissue evidence="1">Leaf</tissue>
    </source>
</reference>
<dbReference type="AlphaFoldDB" id="A0A438D0N5"/>
<proteinExistence type="predicted"/>
<organism evidence="1 2">
    <name type="scientific">Vitis vinifera</name>
    <name type="common">Grape</name>
    <dbReference type="NCBI Taxonomy" id="29760"/>
    <lineage>
        <taxon>Eukaryota</taxon>
        <taxon>Viridiplantae</taxon>
        <taxon>Streptophyta</taxon>
        <taxon>Embryophyta</taxon>
        <taxon>Tracheophyta</taxon>
        <taxon>Spermatophyta</taxon>
        <taxon>Magnoliopsida</taxon>
        <taxon>eudicotyledons</taxon>
        <taxon>Gunneridae</taxon>
        <taxon>Pentapetalae</taxon>
        <taxon>rosids</taxon>
        <taxon>Vitales</taxon>
        <taxon>Vitaceae</taxon>
        <taxon>Viteae</taxon>
        <taxon>Vitis</taxon>
    </lineage>
</organism>
<gene>
    <name evidence="1" type="ORF">CK203_088920</name>
</gene>
<sequence>MSISLSEAEGTLSSTPFCGAVKEACWEDGSRVNLQSNCIAVESSFLVGEEDEAYLMREGSAFSRLMAFSKVLGLLVDGYEEEILSLLEKLELRIKGKTRRQGPKRLRINEENKRSVIKSLIRLYSANLGAVNARGQAGGTVVFWDKRVLELLEMKVFYGPVLAENREDFWAELDAIREVIDELGIKDLTLSKGEYTWYGGLNNSSASRLDSSLVSND</sequence>
<evidence type="ECO:0000313" key="2">
    <source>
        <dbReference type="Proteomes" id="UP000288805"/>
    </source>
</evidence>
<dbReference type="EMBL" id="QGNW01001866">
    <property type="protein sequence ID" value="RVW29007.1"/>
    <property type="molecule type" value="Genomic_DNA"/>
</dbReference>